<protein>
    <submittedName>
        <fullName evidence="1">Uncharacterized protein</fullName>
    </submittedName>
</protein>
<name>A0ACC2NLU1_9HYME</name>
<evidence type="ECO:0000313" key="2">
    <source>
        <dbReference type="Proteomes" id="UP001239111"/>
    </source>
</evidence>
<proteinExistence type="predicted"/>
<keyword evidence="2" id="KW-1185">Reference proteome</keyword>
<dbReference type="EMBL" id="CM056743">
    <property type="protein sequence ID" value="KAJ8672204.1"/>
    <property type="molecule type" value="Genomic_DNA"/>
</dbReference>
<comment type="caution">
    <text evidence="1">The sequence shown here is derived from an EMBL/GenBank/DDBJ whole genome shotgun (WGS) entry which is preliminary data.</text>
</comment>
<organism evidence="1 2">
    <name type="scientific">Eretmocerus hayati</name>
    <dbReference type="NCBI Taxonomy" id="131215"/>
    <lineage>
        <taxon>Eukaryota</taxon>
        <taxon>Metazoa</taxon>
        <taxon>Ecdysozoa</taxon>
        <taxon>Arthropoda</taxon>
        <taxon>Hexapoda</taxon>
        <taxon>Insecta</taxon>
        <taxon>Pterygota</taxon>
        <taxon>Neoptera</taxon>
        <taxon>Endopterygota</taxon>
        <taxon>Hymenoptera</taxon>
        <taxon>Apocrita</taxon>
        <taxon>Proctotrupomorpha</taxon>
        <taxon>Chalcidoidea</taxon>
        <taxon>Aphelinidae</taxon>
        <taxon>Aphelininae</taxon>
        <taxon>Eretmocerus</taxon>
    </lineage>
</organism>
<evidence type="ECO:0000313" key="1">
    <source>
        <dbReference type="EMBL" id="KAJ8672204.1"/>
    </source>
</evidence>
<gene>
    <name evidence="1" type="ORF">QAD02_003463</name>
</gene>
<accession>A0ACC2NLU1</accession>
<sequence>MEKKTLINVIMCVLRYALSRDLYLETMCGVTWRTGLGLMESDALQKKLRFLLMHCSYQTLNTLYQRGVFAQPGVRSILYDVLKEKFGTFEAFKPLVGFFEDCRASELLQGMTHDSEGDEFISACVYRDNETDQPLSSTLDCTTYAELFDNNQPSTSGLSTSIRTDSDTTRLLVLMEASSDAHTSKSTDAIDAETRDVVPSTWRGTTAAQSLVDHAMHRHQD</sequence>
<dbReference type="Proteomes" id="UP001239111">
    <property type="component" value="Chromosome 3"/>
</dbReference>
<reference evidence="1" key="1">
    <citation type="submission" date="2023-04" db="EMBL/GenBank/DDBJ databases">
        <title>A chromosome-level genome assembly of the parasitoid wasp Eretmocerus hayati.</title>
        <authorList>
            <person name="Zhong Y."/>
            <person name="Liu S."/>
            <person name="Liu Y."/>
        </authorList>
    </citation>
    <scope>NUCLEOTIDE SEQUENCE</scope>
    <source>
        <strain evidence="1">ZJU_SS_LIU_2023</strain>
    </source>
</reference>